<keyword evidence="2" id="KW-1185">Reference proteome</keyword>
<dbReference type="EMBL" id="AYKW01000067">
    <property type="protein sequence ID" value="PIL24525.1"/>
    <property type="molecule type" value="Genomic_DNA"/>
</dbReference>
<accession>A0A2G8RSN5</accession>
<gene>
    <name evidence="1" type="ORF">GSI_14281</name>
</gene>
<dbReference type="AlphaFoldDB" id="A0A2G8RSN5"/>
<evidence type="ECO:0000313" key="1">
    <source>
        <dbReference type="EMBL" id="PIL24525.1"/>
    </source>
</evidence>
<comment type="caution">
    <text evidence="1">The sequence shown here is derived from an EMBL/GenBank/DDBJ whole genome shotgun (WGS) entry which is preliminary data.</text>
</comment>
<proteinExistence type="predicted"/>
<name>A0A2G8RSN5_9APHY</name>
<sequence length="129" mass="14321">MRILRIGQHYIPPRASALVFSMILAPPSTDGSCSEDLSEVGCSIITAIGKGLRATTFRNDVSREALMGILPSFHAYLSSLEALLRMNPTFLTEHAWKDLVATGSCLAADYRQWWFSRCLPRLSSRCISQ</sequence>
<protein>
    <submittedName>
        <fullName evidence="1">Uncharacterized protein</fullName>
    </submittedName>
</protein>
<evidence type="ECO:0000313" key="2">
    <source>
        <dbReference type="Proteomes" id="UP000230002"/>
    </source>
</evidence>
<dbReference type="Proteomes" id="UP000230002">
    <property type="component" value="Unassembled WGS sequence"/>
</dbReference>
<reference evidence="1 2" key="1">
    <citation type="journal article" date="2015" name="Sci. Rep.">
        <title>Chromosome-level genome map provides insights into diverse defense mechanisms in the medicinal fungus Ganoderma sinense.</title>
        <authorList>
            <person name="Zhu Y."/>
            <person name="Xu J."/>
            <person name="Sun C."/>
            <person name="Zhou S."/>
            <person name="Xu H."/>
            <person name="Nelson D.R."/>
            <person name="Qian J."/>
            <person name="Song J."/>
            <person name="Luo H."/>
            <person name="Xiang L."/>
            <person name="Li Y."/>
            <person name="Xu Z."/>
            <person name="Ji A."/>
            <person name="Wang L."/>
            <person name="Lu S."/>
            <person name="Hayward A."/>
            <person name="Sun W."/>
            <person name="Li X."/>
            <person name="Schwartz D.C."/>
            <person name="Wang Y."/>
            <person name="Chen S."/>
        </authorList>
    </citation>
    <scope>NUCLEOTIDE SEQUENCE [LARGE SCALE GENOMIC DNA]</scope>
    <source>
        <strain evidence="1 2">ZZ0214-1</strain>
    </source>
</reference>
<organism evidence="1 2">
    <name type="scientific">Ganoderma sinense ZZ0214-1</name>
    <dbReference type="NCBI Taxonomy" id="1077348"/>
    <lineage>
        <taxon>Eukaryota</taxon>
        <taxon>Fungi</taxon>
        <taxon>Dikarya</taxon>
        <taxon>Basidiomycota</taxon>
        <taxon>Agaricomycotina</taxon>
        <taxon>Agaricomycetes</taxon>
        <taxon>Polyporales</taxon>
        <taxon>Polyporaceae</taxon>
        <taxon>Ganoderma</taxon>
    </lineage>
</organism>